<dbReference type="EMBL" id="CAJPWZ010001765">
    <property type="protein sequence ID" value="CAG2222661.1"/>
    <property type="molecule type" value="Genomic_DNA"/>
</dbReference>
<dbReference type="AlphaFoldDB" id="A0A8S3SV62"/>
<dbReference type="Gene3D" id="3.60.10.10">
    <property type="entry name" value="Endonuclease/exonuclease/phosphatase"/>
    <property type="match status" value="1"/>
</dbReference>
<comment type="caution">
    <text evidence="1">The sequence shown here is derived from an EMBL/GenBank/DDBJ whole genome shotgun (WGS) entry which is preliminary data.</text>
</comment>
<dbReference type="SUPFAM" id="SSF56219">
    <property type="entry name" value="DNase I-like"/>
    <property type="match status" value="1"/>
</dbReference>
<sequence>MLRITSAQNVSGLNESDQTAIKVVNLLLPAVNVISSNIVGKYVRTHESSIKNISSVVRRNSYEIDKLNQYSRKENIRISGLQEVEGTDDFTIFKQLCEKIEVDVKKEDIVACHRVGDPKEKPRQMLVRFVTRDLKFKIFTNKKKLKDDASLSKVYINEDLTLLRMKLLQYVKKLENVKAAFTRDGKVQCIMKDGKKFTVENPDDLFNLGEDDVDYGELDLEEKCADYDILCFCESKLDNLDEVEFSNFVKLPPLNRKGAKHKSGGIVVFVKEFLYSNIEVLECSSENALWFIVNNILYEPVLFGACYIPPERSDYSSIDIFDVIETELLKYAVDKNCKVCLLGDFNGAYGKKDDFVEMNHYVSESAQLDKEIKQNFDFVDLDALDFEILPYDPMLSDVHNAIYIEMSSKDTCMPVVENINVDIDDSSVVTKCKWENDKYHEFNDCIDEAVIHSIVVKLEEIDTDLIDNIVVNSIVDECNSLILQAASKCDLLLEKKVIRKVDNSLKKKKG</sequence>
<organism evidence="1 2">
    <name type="scientific">Mytilus edulis</name>
    <name type="common">Blue mussel</name>
    <dbReference type="NCBI Taxonomy" id="6550"/>
    <lineage>
        <taxon>Eukaryota</taxon>
        <taxon>Metazoa</taxon>
        <taxon>Spiralia</taxon>
        <taxon>Lophotrochozoa</taxon>
        <taxon>Mollusca</taxon>
        <taxon>Bivalvia</taxon>
        <taxon>Autobranchia</taxon>
        <taxon>Pteriomorphia</taxon>
        <taxon>Mytilida</taxon>
        <taxon>Mytiloidea</taxon>
        <taxon>Mytilidae</taxon>
        <taxon>Mytilinae</taxon>
        <taxon>Mytilus</taxon>
    </lineage>
</organism>
<gene>
    <name evidence="1" type="ORF">MEDL_35980</name>
</gene>
<keyword evidence="2" id="KW-1185">Reference proteome</keyword>
<dbReference type="Gene3D" id="3.30.70.1820">
    <property type="entry name" value="L1 transposable element, RRM domain"/>
    <property type="match status" value="1"/>
</dbReference>
<protein>
    <recommendedName>
        <fullName evidence="3">Endonuclease/exonuclease/phosphatase domain-containing protein</fullName>
    </recommendedName>
</protein>
<proteinExistence type="predicted"/>
<accession>A0A8S3SV62</accession>
<dbReference type="InterPro" id="IPR036691">
    <property type="entry name" value="Endo/exonu/phosph_ase_sf"/>
</dbReference>
<evidence type="ECO:0008006" key="3">
    <source>
        <dbReference type="Google" id="ProtNLM"/>
    </source>
</evidence>
<dbReference type="Proteomes" id="UP000683360">
    <property type="component" value="Unassembled WGS sequence"/>
</dbReference>
<evidence type="ECO:0000313" key="1">
    <source>
        <dbReference type="EMBL" id="CAG2222661.1"/>
    </source>
</evidence>
<evidence type="ECO:0000313" key="2">
    <source>
        <dbReference type="Proteomes" id="UP000683360"/>
    </source>
</evidence>
<reference evidence="1" key="1">
    <citation type="submission" date="2021-03" db="EMBL/GenBank/DDBJ databases">
        <authorList>
            <person name="Bekaert M."/>
        </authorList>
    </citation>
    <scope>NUCLEOTIDE SEQUENCE</scope>
</reference>
<dbReference type="OrthoDB" id="10046076at2759"/>
<name>A0A8S3SV62_MYTED</name>